<evidence type="ECO:0000313" key="2">
    <source>
        <dbReference type="Proteomes" id="UP000268313"/>
    </source>
</evidence>
<dbReference type="Proteomes" id="UP000268313">
    <property type="component" value="Unassembled WGS sequence"/>
</dbReference>
<dbReference type="EMBL" id="RAWE01000002">
    <property type="protein sequence ID" value="RKH07655.1"/>
    <property type="molecule type" value="Genomic_DNA"/>
</dbReference>
<comment type="caution">
    <text evidence="1">The sequence shown here is derived from an EMBL/GenBank/DDBJ whole genome shotgun (WGS) entry which is preliminary data.</text>
</comment>
<sequence>MAVRDASLSVISRVAVCMRHCVRYVRGLSPMTCWKRAAKVDRDMPASFAMASTVHGCWGRSCNC</sequence>
<evidence type="ECO:0000313" key="1">
    <source>
        <dbReference type="EMBL" id="RKH07655.1"/>
    </source>
</evidence>
<keyword evidence="2" id="KW-1185">Reference proteome</keyword>
<name>A0A3A8KTU3_9BACT</name>
<organism evidence="1 2">
    <name type="scientific">Corallococcus carmarthensis</name>
    <dbReference type="NCBI Taxonomy" id="2316728"/>
    <lineage>
        <taxon>Bacteria</taxon>
        <taxon>Pseudomonadati</taxon>
        <taxon>Myxococcota</taxon>
        <taxon>Myxococcia</taxon>
        <taxon>Myxococcales</taxon>
        <taxon>Cystobacterineae</taxon>
        <taxon>Myxococcaceae</taxon>
        <taxon>Corallococcus</taxon>
    </lineage>
</organism>
<proteinExistence type="predicted"/>
<protein>
    <submittedName>
        <fullName evidence="1">Uncharacterized protein</fullName>
    </submittedName>
</protein>
<dbReference type="AlphaFoldDB" id="A0A3A8KTU3"/>
<gene>
    <name evidence="1" type="ORF">D7X32_00855</name>
</gene>
<reference evidence="2" key="1">
    <citation type="submission" date="2018-09" db="EMBL/GenBank/DDBJ databases">
        <authorList>
            <person name="Livingstone P.G."/>
            <person name="Whitworth D.E."/>
        </authorList>
    </citation>
    <scope>NUCLEOTIDE SEQUENCE [LARGE SCALE GENOMIC DNA]</scope>
    <source>
        <strain evidence="2">CA043D</strain>
    </source>
</reference>
<accession>A0A3A8KTU3</accession>